<dbReference type="OrthoDB" id="3342455at2759"/>
<dbReference type="Proteomes" id="UP000326757">
    <property type="component" value="Unassembled WGS sequence"/>
</dbReference>
<dbReference type="PANTHER" id="PTHR37992:SF1">
    <property type="entry name" value="DUF1774-DOMAIN-CONTAINING PROTEIN"/>
    <property type="match status" value="1"/>
</dbReference>
<evidence type="ECO:0000313" key="3">
    <source>
        <dbReference type="Proteomes" id="UP000326757"/>
    </source>
</evidence>
<feature type="transmembrane region" description="Helical" evidence="1">
    <location>
        <begin position="265"/>
        <end position="282"/>
    </location>
</feature>
<reference evidence="2 3" key="1">
    <citation type="submission" date="2019-06" db="EMBL/GenBank/DDBJ databases">
        <title>Genome Sequence of the Brown Rot Fungal Pathogen Monilinia laxa.</title>
        <authorList>
            <person name="De Miccolis Angelini R.M."/>
            <person name="Landi L."/>
            <person name="Abate D."/>
            <person name="Pollastro S."/>
            <person name="Romanazzi G."/>
            <person name="Faretra F."/>
        </authorList>
    </citation>
    <scope>NUCLEOTIDE SEQUENCE [LARGE SCALE GENOMIC DNA]</scope>
    <source>
        <strain evidence="2 3">Mlax316</strain>
    </source>
</reference>
<organism evidence="2 3">
    <name type="scientific">Monilinia laxa</name>
    <name type="common">Brown rot fungus</name>
    <name type="synonym">Sclerotinia laxa</name>
    <dbReference type="NCBI Taxonomy" id="61186"/>
    <lineage>
        <taxon>Eukaryota</taxon>
        <taxon>Fungi</taxon>
        <taxon>Dikarya</taxon>
        <taxon>Ascomycota</taxon>
        <taxon>Pezizomycotina</taxon>
        <taxon>Leotiomycetes</taxon>
        <taxon>Helotiales</taxon>
        <taxon>Sclerotiniaceae</taxon>
        <taxon>Monilinia</taxon>
    </lineage>
</organism>
<accession>A0A5N6K5M0</accession>
<proteinExistence type="predicted"/>
<feature type="transmembrane region" description="Helical" evidence="1">
    <location>
        <begin position="20"/>
        <end position="43"/>
    </location>
</feature>
<feature type="transmembrane region" description="Helical" evidence="1">
    <location>
        <begin position="117"/>
        <end position="140"/>
    </location>
</feature>
<gene>
    <name evidence="2" type="ORF">EYC80_001628</name>
</gene>
<feature type="transmembrane region" description="Helical" evidence="1">
    <location>
        <begin position="288"/>
        <end position="313"/>
    </location>
</feature>
<keyword evidence="1" id="KW-0812">Transmembrane</keyword>
<dbReference type="Pfam" id="PF08611">
    <property type="entry name" value="DUF1774"/>
    <property type="match status" value="1"/>
</dbReference>
<feature type="transmembrane region" description="Helical" evidence="1">
    <location>
        <begin position="70"/>
        <end position="92"/>
    </location>
</feature>
<dbReference type="AlphaFoldDB" id="A0A5N6K5M0"/>
<protein>
    <recommendedName>
        <fullName evidence="4">ATP synthase F0</fullName>
    </recommendedName>
</protein>
<keyword evidence="1" id="KW-1133">Transmembrane helix</keyword>
<comment type="caution">
    <text evidence="2">The sequence shown here is derived from an EMBL/GenBank/DDBJ whole genome shotgun (WGS) entry which is preliminary data.</text>
</comment>
<keyword evidence="1" id="KW-0472">Membrane</keyword>
<feature type="transmembrane region" description="Helical" evidence="1">
    <location>
        <begin position="179"/>
        <end position="199"/>
    </location>
</feature>
<feature type="transmembrane region" description="Helical" evidence="1">
    <location>
        <begin position="237"/>
        <end position="258"/>
    </location>
</feature>
<dbReference type="InterPro" id="IPR013920">
    <property type="entry name" value="DUF1774_fun"/>
</dbReference>
<dbReference type="EMBL" id="VIGI01000007">
    <property type="protein sequence ID" value="KAB8297830.1"/>
    <property type="molecule type" value="Genomic_DNA"/>
</dbReference>
<evidence type="ECO:0000256" key="1">
    <source>
        <dbReference type="SAM" id="Phobius"/>
    </source>
</evidence>
<feature type="transmembrane region" description="Helical" evidence="1">
    <location>
        <begin position="152"/>
        <end position="173"/>
    </location>
</feature>
<evidence type="ECO:0000313" key="2">
    <source>
        <dbReference type="EMBL" id="KAB8297830.1"/>
    </source>
</evidence>
<evidence type="ECO:0008006" key="4">
    <source>
        <dbReference type="Google" id="ProtNLM"/>
    </source>
</evidence>
<keyword evidence="3" id="KW-1185">Reference proteome</keyword>
<name>A0A5N6K5M0_MONLA</name>
<dbReference type="PANTHER" id="PTHR37992">
    <property type="entry name" value="EXPRESSED PROTEIN"/>
    <property type="match status" value="1"/>
</dbReference>
<feature type="transmembrane region" description="Helical" evidence="1">
    <location>
        <begin position="206"/>
        <end position="225"/>
    </location>
</feature>
<sequence length="339" mass="38372">MQVSKEKAIGSLKFDGCGFVPLSFILLTLEVCLLCLSIATLCLHPLTMSPSFAQANPFARRDTHPIQAIWTYKICTIISWLLVVVVTFYYNFHAPQDDKHSWRHTIWEQNKIHHTPFAMNAFIASFYWLFLFILQIGYVLHLFSDEAEHVNAAASVGSHFIVNNLLQFAFVMLFVRSHFIWAEVILIINFFNLSSLYFRHNTTPRFVHMPATSGPLAWTFVALYWNGAIAVNAHNLVARIVANVAIWGILVYGLFFLAAYKDYTMGFALSIITAAIGVGQFFTKIFALQWIFAFAIMGTLFLATLVIAIPGIFGKEITFRRGTPLASEDQERAPLLDDN</sequence>